<protein>
    <submittedName>
        <fullName evidence="2">Uncharacterized protein</fullName>
    </submittedName>
</protein>
<organism evidence="2 3">
    <name type="scientific">Streptomyces fimbriatus</name>
    <dbReference type="NCBI Taxonomy" id="68197"/>
    <lineage>
        <taxon>Bacteria</taxon>
        <taxon>Bacillati</taxon>
        <taxon>Actinomycetota</taxon>
        <taxon>Actinomycetes</taxon>
        <taxon>Kitasatosporales</taxon>
        <taxon>Streptomycetaceae</taxon>
        <taxon>Streptomyces</taxon>
    </lineage>
</organism>
<dbReference type="RefSeq" id="WP_344645555.1">
    <property type="nucleotide sequence ID" value="NZ_BAAASS010000017.1"/>
</dbReference>
<comment type="caution">
    <text evidence="2">The sequence shown here is derived from an EMBL/GenBank/DDBJ whole genome shotgun (WGS) entry which is preliminary data.</text>
</comment>
<name>A0ABW0DJ62_STRFI</name>
<accession>A0ABW0DJ62</accession>
<feature type="region of interest" description="Disordered" evidence="1">
    <location>
        <begin position="1"/>
        <end position="52"/>
    </location>
</feature>
<feature type="compositionally biased region" description="Low complexity" evidence="1">
    <location>
        <begin position="39"/>
        <end position="52"/>
    </location>
</feature>
<evidence type="ECO:0000313" key="3">
    <source>
        <dbReference type="Proteomes" id="UP001596156"/>
    </source>
</evidence>
<keyword evidence="3" id="KW-1185">Reference proteome</keyword>
<evidence type="ECO:0000313" key="2">
    <source>
        <dbReference type="EMBL" id="MFC5229822.1"/>
    </source>
</evidence>
<dbReference type="EMBL" id="JBHSKL010000058">
    <property type="protein sequence ID" value="MFC5229822.1"/>
    <property type="molecule type" value="Genomic_DNA"/>
</dbReference>
<reference evidence="3" key="1">
    <citation type="journal article" date="2019" name="Int. J. Syst. Evol. Microbiol.">
        <title>The Global Catalogue of Microorganisms (GCM) 10K type strain sequencing project: providing services to taxonomists for standard genome sequencing and annotation.</title>
        <authorList>
            <consortium name="The Broad Institute Genomics Platform"/>
            <consortium name="The Broad Institute Genome Sequencing Center for Infectious Disease"/>
            <person name="Wu L."/>
            <person name="Ma J."/>
        </authorList>
    </citation>
    <scope>NUCLEOTIDE SEQUENCE [LARGE SCALE GENOMIC DNA]</scope>
    <source>
        <strain evidence="3">CCM 8479</strain>
    </source>
</reference>
<evidence type="ECO:0000256" key="1">
    <source>
        <dbReference type="SAM" id="MobiDB-lite"/>
    </source>
</evidence>
<gene>
    <name evidence="2" type="ORF">ACFPN6_35850</name>
</gene>
<sequence length="239" mass="25771">MEDHGFSYPATAAAPLPDPADDAAGEDLARRRKNGYGIASDSAAPAVPSSAVDKSYAELSAEERRGFDLTLFGPEDRKHVVNIPGGGRFTVPREGCEADSRRRLAGDVVLWTRITYTPEAVDNELANRADSAPEYLSAVRRWRACMTARGHSYDSPEAAYGSLQDRFATTGAASGFRRQEKDVAVADAECASASRLSSSALQARRRLAATLSKDVRMSLNELAAYRTALLARLDDVGED</sequence>
<proteinExistence type="predicted"/>
<dbReference type="Proteomes" id="UP001596156">
    <property type="component" value="Unassembled WGS sequence"/>
</dbReference>